<accession>A0ABD2NX38</accession>
<sequence>MSEIIFEDVTVLNRLTTASDHRLVRAKKHFSKKQQRKKMNSRTTSMNSQKIRFNSEKFRETLTKIMSEDRERPDEENHDIDKMNQKLMKQLREA</sequence>
<dbReference type="EMBL" id="JABFTP020000144">
    <property type="protein sequence ID" value="KAL3283281.1"/>
    <property type="molecule type" value="Genomic_DNA"/>
</dbReference>
<comment type="caution">
    <text evidence="2">The sequence shown here is derived from an EMBL/GenBank/DDBJ whole genome shotgun (WGS) entry which is preliminary data.</text>
</comment>
<evidence type="ECO:0000256" key="1">
    <source>
        <dbReference type="SAM" id="MobiDB-lite"/>
    </source>
</evidence>
<evidence type="ECO:0000313" key="3">
    <source>
        <dbReference type="Proteomes" id="UP001516400"/>
    </source>
</evidence>
<gene>
    <name evidence="2" type="ORF">HHI36_006430</name>
</gene>
<proteinExistence type="predicted"/>
<reference evidence="2 3" key="1">
    <citation type="journal article" date="2021" name="BMC Biol.">
        <title>Horizontally acquired antibacterial genes associated with adaptive radiation of ladybird beetles.</title>
        <authorList>
            <person name="Li H.S."/>
            <person name="Tang X.F."/>
            <person name="Huang Y.H."/>
            <person name="Xu Z.Y."/>
            <person name="Chen M.L."/>
            <person name="Du X.Y."/>
            <person name="Qiu B.Y."/>
            <person name="Chen P.T."/>
            <person name="Zhang W."/>
            <person name="Slipinski A."/>
            <person name="Escalona H.E."/>
            <person name="Waterhouse R.M."/>
            <person name="Zwick A."/>
            <person name="Pang H."/>
        </authorList>
    </citation>
    <scope>NUCLEOTIDE SEQUENCE [LARGE SCALE GENOMIC DNA]</scope>
    <source>
        <strain evidence="2">SYSU2018</strain>
    </source>
</reference>
<evidence type="ECO:0000313" key="2">
    <source>
        <dbReference type="EMBL" id="KAL3283281.1"/>
    </source>
</evidence>
<protein>
    <recommendedName>
        <fullName evidence="4">40S ribosomal protein S19-binding protein 1</fullName>
    </recommendedName>
</protein>
<feature type="non-terminal residue" evidence="2">
    <location>
        <position position="94"/>
    </location>
</feature>
<evidence type="ECO:0008006" key="4">
    <source>
        <dbReference type="Google" id="ProtNLM"/>
    </source>
</evidence>
<feature type="region of interest" description="Disordered" evidence="1">
    <location>
        <begin position="65"/>
        <end position="94"/>
    </location>
</feature>
<keyword evidence="3" id="KW-1185">Reference proteome</keyword>
<feature type="region of interest" description="Disordered" evidence="1">
    <location>
        <begin position="26"/>
        <end position="51"/>
    </location>
</feature>
<name>A0ABD2NX38_9CUCU</name>
<feature type="compositionally biased region" description="Basic residues" evidence="1">
    <location>
        <begin position="26"/>
        <end position="40"/>
    </location>
</feature>
<feature type="compositionally biased region" description="Polar residues" evidence="1">
    <location>
        <begin position="41"/>
        <end position="51"/>
    </location>
</feature>
<dbReference type="AlphaFoldDB" id="A0ABD2NX38"/>
<organism evidence="2 3">
    <name type="scientific">Cryptolaemus montrouzieri</name>
    <dbReference type="NCBI Taxonomy" id="559131"/>
    <lineage>
        <taxon>Eukaryota</taxon>
        <taxon>Metazoa</taxon>
        <taxon>Ecdysozoa</taxon>
        <taxon>Arthropoda</taxon>
        <taxon>Hexapoda</taxon>
        <taxon>Insecta</taxon>
        <taxon>Pterygota</taxon>
        <taxon>Neoptera</taxon>
        <taxon>Endopterygota</taxon>
        <taxon>Coleoptera</taxon>
        <taxon>Polyphaga</taxon>
        <taxon>Cucujiformia</taxon>
        <taxon>Coccinelloidea</taxon>
        <taxon>Coccinellidae</taxon>
        <taxon>Scymninae</taxon>
        <taxon>Scymnini</taxon>
        <taxon>Cryptolaemus</taxon>
    </lineage>
</organism>
<dbReference type="Proteomes" id="UP001516400">
    <property type="component" value="Unassembled WGS sequence"/>
</dbReference>